<name>A0A9P6ZMX2_9AGAM</name>
<proteinExistence type="predicted"/>
<dbReference type="AlphaFoldDB" id="A0A9P6ZMX2"/>
<accession>A0A9P6ZMX2</accession>
<evidence type="ECO:0000313" key="2">
    <source>
        <dbReference type="Proteomes" id="UP000714275"/>
    </source>
</evidence>
<dbReference type="Proteomes" id="UP000714275">
    <property type="component" value="Unassembled WGS sequence"/>
</dbReference>
<dbReference type="EMBL" id="JABBWD010000051">
    <property type="protein sequence ID" value="KAG1772874.1"/>
    <property type="molecule type" value="Genomic_DNA"/>
</dbReference>
<sequence length="203" mass="23092">MTAIIFAFVGHDREGYYINNGRSSRWHNAPKKLITVLNSMSASQIKQLFGGTGGRFFIEGQAQNSNRTSDLDSHSGFELQKIRWHAFGAGQSEWLSLLTPSGHVFNKIPDSLKEKIEKIGAGYIWTVSIGVDDAWAMTLGATHLEWENVPPNLHEKLKSGRVIRNIVLSPWDWEHWWIEYGNGDTDFSLPQNWTDDINSIRHK</sequence>
<protein>
    <submittedName>
        <fullName evidence="1">Uncharacterized protein</fullName>
    </submittedName>
</protein>
<organism evidence="1 2">
    <name type="scientific">Suillus placidus</name>
    <dbReference type="NCBI Taxonomy" id="48579"/>
    <lineage>
        <taxon>Eukaryota</taxon>
        <taxon>Fungi</taxon>
        <taxon>Dikarya</taxon>
        <taxon>Basidiomycota</taxon>
        <taxon>Agaricomycotina</taxon>
        <taxon>Agaricomycetes</taxon>
        <taxon>Agaricomycetidae</taxon>
        <taxon>Boletales</taxon>
        <taxon>Suillineae</taxon>
        <taxon>Suillaceae</taxon>
        <taxon>Suillus</taxon>
    </lineage>
</organism>
<dbReference type="OrthoDB" id="2691359at2759"/>
<evidence type="ECO:0000313" key="1">
    <source>
        <dbReference type="EMBL" id="KAG1772874.1"/>
    </source>
</evidence>
<comment type="caution">
    <text evidence="1">The sequence shown here is derived from an EMBL/GenBank/DDBJ whole genome shotgun (WGS) entry which is preliminary data.</text>
</comment>
<gene>
    <name evidence="1" type="ORF">EV702DRAFT_1270564</name>
</gene>
<reference evidence="1" key="1">
    <citation type="journal article" date="2020" name="New Phytol.">
        <title>Comparative genomics reveals dynamic genome evolution in host specialist ectomycorrhizal fungi.</title>
        <authorList>
            <person name="Lofgren L.A."/>
            <person name="Nguyen N.H."/>
            <person name="Vilgalys R."/>
            <person name="Ruytinx J."/>
            <person name="Liao H.L."/>
            <person name="Branco S."/>
            <person name="Kuo A."/>
            <person name="LaButti K."/>
            <person name="Lipzen A."/>
            <person name="Andreopoulos W."/>
            <person name="Pangilinan J."/>
            <person name="Riley R."/>
            <person name="Hundley H."/>
            <person name="Na H."/>
            <person name="Barry K."/>
            <person name="Grigoriev I.V."/>
            <person name="Stajich J.E."/>
            <person name="Kennedy P.G."/>
        </authorList>
    </citation>
    <scope>NUCLEOTIDE SEQUENCE</scope>
    <source>
        <strain evidence="1">DOB743</strain>
    </source>
</reference>
<keyword evidence="2" id="KW-1185">Reference proteome</keyword>